<dbReference type="RefSeq" id="WP_202010904.1">
    <property type="nucleotide sequence ID" value="NZ_JAERRB010000004.1"/>
</dbReference>
<dbReference type="EMBL" id="JAERRB010000004">
    <property type="protein sequence ID" value="MBL0742559.1"/>
    <property type="molecule type" value="Genomic_DNA"/>
</dbReference>
<sequence length="179" mass="20524">MRKTLTIVLTLLLLLNVMGYYGVFMGLSYKNSQDLMARFDSEDYGVQETVTLKVPLAVPYAMDNNHYERVDGELEHDGEVYRLVKQRLSQDTLYIVCYKDNQSKRINQALADYVKTFTDKPVDAKSHSKIFQNFIKDYISSAVDVESATGGWENLLSFFSHESFYSDSNPSLIKHPPRA</sequence>
<comment type="caution">
    <text evidence="1">The sequence shown here is derived from an EMBL/GenBank/DDBJ whole genome shotgun (WGS) entry which is preliminary data.</text>
</comment>
<keyword evidence="2" id="KW-1185">Reference proteome</keyword>
<proteinExistence type="predicted"/>
<evidence type="ECO:0000313" key="2">
    <source>
        <dbReference type="Proteomes" id="UP000613030"/>
    </source>
</evidence>
<organism evidence="1 2">
    <name type="scientific">Chryseolinea lacunae</name>
    <dbReference type="NCBI Taxonomy" id="2801331"/>
    <lineage>
        <taxon>Bacteria</taxon>
        <taxon>Pseudomonadati</taxon>
        <taxon>Bacteroidota</taxon>
        <taxon>Cytophagia</taxon>
        <taxon>Cytophagales</taxon>
        <taxon>Fulvivirgaceae</taxon>
        <taxon>Chryseolinea</taxon>
    </lineage>
</organism>
<protein>
    <recommendedName>
        <fullName evidence="3">DUF4825 domain-containing protein</fullName>
    </recommendedName>
</protein>
<name>A0ABS1KSX5_9BACT</name>
<reference evidence="1 2" key="1">
    <citation type="submission" date="2021-01" db="EMBL/GenBank/DDBJ databases">
        <title>Chryseolinea sp. Jin1 Genome sequencing and assembly.</title>
        <authorList>
            <person name="Kim I."/>
        </authorList>
    </citation>
    <scope>NUCLEOTIDE SEQUENCE [LARGE SCALE GENOMIC DNA]</scope>
    <source>
        <strain evidence="1 2">Jin1</strain>
    </source>
</reference>
<evidence type="ECO:0000313" key="1">
    <source>
        <dbReference type="EMBL" id="MBL0742559.1"/>
    </source>
</evidence>
<accession>A0ABS1KSX5</accession>
<gene>
    <name evidence="1" type="ORF">JI741_15125</name>
</gene>
<evidence type="ECO:0008006" key="3">
    <source>
        <dbReference type="Google" id="ProtNLM"/>
    </source>
</evidence>
<dbReference type="Proteomes" id="UP000613030">
    <property type="component" value="Unassembled WGS sequence"/>
</dbReference>